<dbReference type="AlphaFoldDB" id="A0AAW1SFV3"/>
<comment type="catalytic activity">
    <reaction evidence="1">
        <text>Random hydrolysis of (1-&gt;4)-beta-D-mannosidic linkages in mannans, galactomannans and glucomannans.</text>
        <dbReference type="EC" id="3.2.1.78"/>
    </reaction>
</comment>
<evidence type="ECO:0000259" key="9">
    <source>
        <dbReference type="Pfam" id="PF26410"/>
    </source>
</evidence>
<evidence type="ECO:0000256" key="2">
    <source>
        <dbReference type="ARBA" id="ARBA00004613"/>
    </source>
</evidence>
<organism evidence="10 11">
    <name type="scientific">Apatococcus fuscideae</name>
    <dbReference type="NCBI Taxonomy" id="2026836"/>
    <lineage>
        <taxon>Eukaryota</taxon>
        <taxon>Viridiplantae</taxon>
        <taxon>Chlorophyta</taxon>
        <taxon>core chlorophytes</taxon>
        <taxon>Trebouxiophyceae</taxon>
        <taxon>Chlorellales</taxon>
        <taxon>Chlorellaceae</taxon>
        <taxon>Apatococcus</taxon>
    </lineage>
</organism>
<name>A0AAW1SFV3_9CHLO</name>
<dbReference type="SUPFAM" id="SSF51445">
    <property type="entry name" value="(Trans)glycosidases"/>
    <property type="match status" value="1"/>
</dbReference>
<sequence length="397" mass="44228">MQTCPDPGAFVHVSADGTHFEVNGAPFYFAGANCYYLMVRAADPNLRHEVCEVLDAVRAAGLTVMRTGVGCEGTGEWNCLQPSPGQFNEHVFQGLDFVLAEAAKRQIRMMLVIVNYWKAFGGMSQYVRWSCQRKGLPETDKADDFYADPNCQDIFATFLLTLANRVNTFTGVPYRDDPVIMAWILANEPRCQGDYSGSIMQNWIASTSEFLRSMDPNHMITAGVEGFLGSSTPELLNDNPYNAMDHGCDFARNHGSPCIDFATLHIWPDNWMGVDDNAKLQFSRRWINCHVNSCATLKKPLVVTEFGKKPAGPARLAFYEKVYETFETHAQAGHPLAGSCLWMTAAVTYPDYDEYTVYFAPVPETTSKNPASFDPALNSLISRHAANMNTLNYPRPS</sequence>
<comment type="similarity">
    <text evidence="3">Belongs to the glycosyl hydrolase 5 (cellulase A) family.</text>
</comment>
<dbReference type="Proteomes" id="UP001485043">
    <property type="component" value="Unassembled WGS sequence"/>
</dbReference>
<dbReference type="InterPro" id="IPR045053">
    <property type="entry name" value="MAN-like"/>
</dbReference>
<evidence type="ECO:0000256" key="8">
    <source>
        <dbReference type="ARBA" id="ARBA00023295"/>
    </source>
</evidence>
<dbReference type="EC" id="3.2.1.78" evidence="4"/>
<evidence type="ECO:0000313" key="11">
    <source>
        <dbReference type="Proteomes" id="UP001485043"/>
    </source>
</evidence>
<evidence type="ECO:0000313" key="10">
    <source>
        <dbReference type="EMBL" id="KAK9845153.1"/>
    </source>
</evidence>
<evidence type="ECO:0000256" key="6">
    <source>
        <dbReference type="ARBA" id="ARBA00022729"/>
    </source>
</evidence>
<keyword evidence="6" id="KW-0732">Signal</keyword>
<comment type="subcellular location">
    <subcellularLocation>
        <location evidence="2">Secreted</location>
    </subcellularLocation>
</comment>
<evidence type="ECO:0000256" key="4">
    <source>
        <dbReference type="ARBA" id="ARBA00012706"/>
    </source>
</evidence>
<dbReference type="PANTHER" id="PTHR31451:SF39">
    <property type="entry name" value="MANNAN ENDO-1,4-BETA-MANNOSIDASE 1"/>
    <property type="match status" value="1"/>
</dbReference>
<feature type="domain" description="Glycoside hydrolase family 5" evidence="9">
    <location>
        <begin position="13"/>
        <end position="350"/>
    </location>
</feature>
<protein>
    <recommendedName>
        <fullName evidence="4">mannan endo-1,4-beta-mannosidase</fullName>
        <ecNumber evidence="4">3.2.1.78</ecNumber>
    </recommendedName>
</protein>
<gene>
    <name evidence="10" type="ORF">WJX84_003135</name>
</gene>
<keyword evidence="5" id="KW-0964">Secreted</keyword>
<keyword evidence="8" id="KW-0326">Glycosidase</keyword>
<dbReference type="GO" id="GO:0000272">
    <property type="term" value="P:polysaccharide catabolic process"/>
    <property type="evidence" value="ECO:0007669"/>
    <property type="project" value="InterPro"/>
</dbReference>
<evidence type="ECO:0000256" key="3">
    <source>
        <dbReference type="ARBA" id="ARBA00005641"/>
    </source>
</evidence>
<dbReference type="InterPro" id="IPR017853">
    <property type="entry name" value="GH"/>
</dbReference>
<dbReference type="InterPro" id="IPR001547">
    <property type="entry name" value="Glyco_hydro_5"/>
</dbReference>
<proteinExistence type="inferred from homology"/>
<dbReference type="PANTHER" id="PTHR31451">
    <property type="match status" value="1"/>
</dbReference>
<dbReference type="GO" id="GO:0016985">
    <property type="term" value="F:mannan endo-1,4-beta-mannosidase activity"/>
    <property type="evidence" value="ECO:0007669"/>
    <property type="project" value="UniProtKB-EC"/>
</dbReference>
<reference evidence="10 11" key="1">
    <citation type="journal article" date="2024" name="Nat. Commun.">
        <title>Phylogenomics reveals the evolutionary origins of lichenization in chlorophyte algae.</title>
        <authorList>
            <person name="Puginier C."/>
            <person name="Libourel C."/>
            <person name="Otte J."/>
            <person name="Skaloud P."/>
            <person name="Haon M."/>
            <person name="Grisel S."/>
            <person name="Petersen M."/>
            <person name="Berrin J.G."/>
            <person name="Delaux P.M."/>
            <person name="Dal Grande F."/>
            <person name="Keller J."/>
        </authorList>
    </citation>
    <scope>NUCLEOTIDE SEQUENCE [LARGE SCALE GENOMIC DNA]</scope>
    <source>
        <strain evidence="10 11">SAG 2523</strain>
    </source>
</reference>
<dbReference type="Gene3D" id="3.20.20.80">
    <property type="entry name" value="Glycosidases"/>
    <property type="match status" value="1"/>
</dbReference>
<keyword evidence="7" id="KW-0378">Hydrolase</keyword>
<evidence type="ECO:0000256" key="5">
    <source>
        <dbReference type="ARBA" id="ARBA00022525"/>
    </source>
</evidence>
<evidence type="ECO:0000256" key="7">
    <source>
        <dbReference type="ARBA" id="ARBA00022801"/>
    </source>
</evidence>
<accession>A0AAW1SFV3</accession>
<comment type="caution">
    <text evidence="10">The sequence shown here is derived from an EMBL/GenBank/DDBJ whole genome shotgun (WGS) entry which is preliminary data.</text>
</comment>
<dbReference type="GO" id="GO:0005576">
    <property type="term" value="C:extracellular region"/>
    <property type="evidence" value="ECO:0007669"/>
    <property type="project" value="UniProtKB-SubCell"/>
</dbReference>
<dbReference type="EMBL" id="JALJOV010001639">
    <property type="protein sequence ID" value="KAK9845153.1"/>
    <property type="molecule type" value="Genomic_DNA"/>
</dbReference>
<evidence type="ECO:0000256" key="1">
    <source>
        <dbReference type="ARBA" id="ARBA00001678"/>
    </source>
</evidence>
<dbReference type="Pfam" id="PF26410">
    <property type="entry name" value="GH5_mannosidase"/>
    <property type="match status" value="1"/>
</dbReference>
<keyword evidence="11" id="KW-1185">Reference proteome</keyword>